<dbReference type="AlphaFoldDB" id="A0AAV4P7T5"/>
<name>A0AAV4P7T5_CAEEX</name>
<reference evidence="2 3" key="1">
    <citation type="submission" date="2021-06" db="EMBL/GenBank/DDBJ databases">
        <title>Caerostris extrusa draft genome.</title>
        <authorList>
            <person name="Kono N."/>
            <person name="Arakawa K."/>
        </authorList>
    </citation>
    <scope>NUCLEOTIDE SEQUENCE [LARGE SCALE GENOMIC DNA]</scope>
</reference>
<evidence type="ECO:0000259" key="1">
    <source>
        <dbReference type="Pfam" id="PF00501"/>
    </source>
</evidence>
<proteinExistence type="predicted"/>
<dbReference type="GO" id="GO:0030729">
    <property type="term" value="F:acetoacetate-CoA ligase activity"/>
    <property type="evidence" value="ECO:0007669"/>
    <property type="project" value="TreeGrafter"/>
</dbReference>
<dbReference type="Pfam" id="PF00501">
    <property type="entry name" value="AMP-binding"/>
    <property type="match status" value="1"/>
</dbReference>
<dbReference type="SUPFAM" id="SSF56801">
    <property type="entry name" value="Acetyl-CoA synthetase-like"/>
    <property type="match status" value="1"/>
</dbReference>
<dbReference type="InterPro" id="IPR000873">
    <property type="entry name" value="AMP-dep_synth/lig_dom"/>
</dbReference>
<gene>
    <name evidence="2" type="primary">X975_01815</name>
    <name evidence="2" type="ORF">CEXT_397791</name>
</gene>
<feature type="domain" description="AMP-dependent synthetase/ligase" evidence="1">
    <location>
        <begin position="48"/>
        <end position="110"/>
    </location>
</feature>
<accession>A0AAV4P7T5</accession>
<dbReference type="PANTHER" id="PTHR42921:SF1">
    <property type="entry name" value="ACETOACETYL-COA SYNTHETASE"/>
    <property type="match status" value="1"/>
</dbReference>
<evidence type="ECO:0000313" key="3">
    <source>
        <dbReference type="Proteomes" id="UP001054945"/>
    </source>
</evidence>
<protein>
    <submittedName>
        <fullName evidence="2">Acetoacetyl-CoA synthetase</fullName>
    </submittedName>
</protein>
<feature type="non-terminal residue" evidence="2">
    <location>
        <position position="134"/>
    </location>
</feature>
<dbReference type="EMBL" id="BPLR01021713">
    <property type="protein sequence ID" value="GIX92704.1"/>
    <property type="molecule type" value="Genomic_DNA"/>
</dbReference>
<organism evidence="2 3">
    <name type="scientific">Caerostris extrusa</name>
    <name type="common">Bark spider</name>
    <name type="synonym">Caerostris bankana</name>
    <dbReference type="NCBI Taxonomy" id="172846"/>
    <lineage>
        <taxon>Eukaryota</taxon>
        <taxon>Metazoa</taxon>
        <taxon>Ecdysozoa</taxon>
        <taxon>Arthropoda</taxon>
        <taxon>Chelicerata</taxon>
        <taxon>Arachnida</taxon>
        <taxon>Araneae</taxon>
        <taxon>Araneomorphae</taxon>
        <taxon>Entelegynae</taxon>
        <taxon>Araneoidea</taxon>
        <taxon>Araneidae</taxon>
        <taxon>Caerostris</taxon>
    </lineage>
</organism>
<keyword evidence="3" id="KW-1185">Reference proteome</keyword>
<sequence length="134" mass="15607">MFRKTYVRIGALAITSSNDCSVQKTGENITDVEWFVGARFNLAENLLRYRDDRIALIYAVAFISDEAGFSESVTYAEMFEEVKLYAAAFRKHGLKTGDRVACYLSNRKRLFLPLYCRQHRCCIWRDHNRFWGAT</sequence>
<dbReference type="Gene3D" id="3.40.50.12780">
    <property type="entry name" value="N-terminal domain of ligase-like"/>
    <property type="match status" value="1"/>
</dbReference>
<dbReference type="PANTHER" id="PTHR42921">
    <property type="entry name" value="ACETOACETYL-COA SYNTHETASE"/>
    <property type="match status" value="1"/>
</dbReference>
<dbReference type="Proteomes" id="UP001054945">
    <property type="component" value="Unassembled WGS sequence"/>
</dbReference>
<comment type="caution">
    <text evidence="2">The sequence shown here is derived from an EMBL/GenBank/DDBJ whole genome shotgun (WGS) entry which is preliminary data.</text>
</comment>
<dbReference type="InterPro" id="IPR042099">
    <property type="entry name" value="ANL_N_sf"/>
</dbReference>
<evidence type="ECO:0000313" key="2">
    <source>
        <dbReference type="EMBL" id="GIX92704.1"/>
    </source>
</evidence>